<keyword evidence="3" id="KW-1185">Reference proteome</keyword>
<evidence type="ECO:0000256" key="1">
    <source>
        <dbReference type="SAM" id="MobiDB-lite"/>
    </source>
</evidence>
<evidence type="ECO:0000313" key="2">
    <source>
        <dbReference type="EnsemblMetazoa" id="ADIR005791-PA"/>
    </source>
</evidence>
<dbReference type="STRING" id="7168.A0A182NDS7"/>
<dbReference type="Proteomes" id="UP000075884">
    <property type="component" value="Unassembled WGS sequence"/>
</dbReference>
<dbReference type="AlphaFoldDB" id="A0A182NDS7"/>
<evidence type="ECO:0000313" key="3">
    <source>
        <dbReference type="Proteomes" id="UP000075884"/>
    </source>
</evidence>
<reference evidence="2" key="2">
    <citation type="submission" date="2020-05" db="UniProtKB">
        <authorList>
            <consortium name="EnsemblMetazoa"/>
        </authorList>
    </citation>
    <scope>IDENTIFICATION</scope>
    <source>
        <strain evidence="2">WRAIR2</strain>
    </source>
</reference>
<protein>
    <submittedName>
        <fullName evidence="2">Uncharacterized protein</fullName>
    </submittedName>
</protein>
<sequence length="203" mass="22417">MREDARIAIDQAQRRYKEQFDKKRKPALGYNLGELVAIKRTQYVAGRKLASEYLGPYEVVQVNRKGRYRVRKEGNGEGPVSTSTSDDNMKLWAYATTIEEEEDEDQGSDFNQDGRITTLQVYSGSPAARMVAHMFRTANPKSTKVSNRSDLGTGIRFTLSINPSTITSGLPNRSRSVDIASLKPDGKNSSGPTASSAAPFNAF</sequence>
<dbReference type="EnsemblMetazoa" id="ADIR005791-RA">
    <property type="protein sequence ID" value="ADIR005791-PA"/>
    <property type="gene ID" value="ADIR005791"/>
</dbReference>
<dbReference type="VEuPathDB" id="VectorBase:ADIR005791"/>
<proteinExistence type="predicted"/>
<feature type="compositionally biased region" description="Polar residues" evidence="1">
    <location>
        <begin position="187"/>
        <end position="203"/>
    </location>
</feature>
<organism evidence="2 3">
    <name type="scientific">Anopheles dirus</name>
    <dbReference type="NCBI Taxonomy" id="7168"/>
    <lineage>
        <taxon>Eukaryota</taxon>
        <taxon>Metazoa</taxon>
        <taxon>Ecdysozoa</taxon>
        <taxon>Arthropoda</taxon>
        <taxon>Hexapoda</taxon>
        <taxon>Insecta</taxon>
        <taxon>Pterygota</taxon>
        <taxon>Neoptera</taxon>
        <taxon>Endopterygota</taxon>
        <taxon>Diptera</taxon>
        <taxon>Nematocera</taxon>
        <taxon>Culicoidea</taxon>
        <taxon>Culicidae</taxon>
        <taxon>Anophelinae</taxon>
        <taxon>Anopheles</taxon>
    </lineage>
</organism>
<feature type="region of interest" description="Disordered" evidence="1">
    <location>
        <begin position="169"/>
        <end position="203"/>
    </location>
</feature>
<name>A0A182NDS7_9DIPT</name>
<accession>A0A182NDS7</accession>
<reference evidence="3" key="1">
    <citation type="submission" date="2013-03" db="EMBL/GenBank/DDBJ databases">
        <title>The Genome Sequence of Anopheles dirus WRAIR2.</title>
        <authorList>
            <consortium name="The Broad Institute Genomics Platform"/>
            <person name="Neafsey D.E."/>
            <person name="Walton C."/>
            <person name="Walker B."/>
            <person name="Young S.K."/>
            <person name="Zeng Q."/>
            <person name="Gargeya S."/>
            <person name="Fitzgerald M."/>
            <person name="Haas B."/>
            <person name="Abouelleil A."/>
            <person name="Allen A.W."/>
            <person name="Alvarado L."/>
            <person name="Arachchi H.M."/>
            <person name="Berlin A.M."/>
            <person name="Chapman S.B."/>
            <person name="Gainer-Dewar J."/>
            <person name="Goldberg J."/>
            <person name="Griggs A."/>
            <person name="Gujja S."/>
            <person name="Hansen M."/>
            <person name="Howarth C."/>
            <person name="Imamovic A."/>
            <person name="Ireland A."/>
            <person name="Larimer J."/>
            <person name="McCowan C."/>
            <person name="Murphy C."/>
            <person name="Pearson M."/>
            <person name="Poon T.W."/>
            <person name="Priest M."/>
            <person name="Roberts A."/>
            <person name="Saif S."/>
            <person name="Shea T."/>
            <person name="Sisk P."/>
            <person name="Sykes S."/>
            <person name="Wortman J."/>
            <person name="Nusbaum C."/>
            <person name="Birren B."/>
        </authorList>
    </citation>
    <scope>NUCLEOTIDE SEQUENCE [LARGE SCALE GENOMIC DNA]</scope>
    <source>
        <strain evidence="3">WRAIR2</strain>
    </source>
</reference>